<organism evidence="3 4">
    <name type="scientific">Gossypium trilobum</name>
    <dbReference type="NCBI Taxonomy" id="34281"/>
    <lineage>
        <taxon>Eukaryota</taxon>
        <taxon>Viridiplantae</taxon>
        <taxon>Streptophyta</taxon>
        <taxon>Embryophyta</taxon>
        <taxon>Tracheophyta</taxon>
        <taxon>Spermatophyta</taxon>
        <taxon>Magnoliopsida</taxon>
        <taxon>eudicotyledons</taxon>
        <taxon>Gunneridae</taxon>
        <taxon>Pentapetalae</taxon>
        <taxon>rosids</taxon>
        <taxon>malvids</taxon>
        <taxon>Malvales</taxon>
        <taxon>Malvaceae</taxon>
        <taxon>Malvoideae</taxon>
        <taxon>Gossypium</taxon>
    </lineage>
</organism>
<protein>
    <recommendedName>
        <fullName evidence="5">RNase H type-1 domain-containing protein</fullName>
    </recommendedName>
</protein>
<dbReference type="InterPro" id="IPR053151">
    <property type="entry name" value="RNase_H-like"/>
</dbReference>
<dbReference type="Pfam" id="PF13456">
    <property type="entry name" value="RVT_3"/>
    <property type="match status" value="1"/>
</dbReference>
<dbReference type="GO" id="GO:0004523">
    <property type="term" value="F:RNA-DNA hybrid ribonuclease activity"/>
    <property type="evidence" value="ECO:0007669"/>
    <property type="project" value="InterPro"/>
</dbReference>
<evidence type="ECO:0008006" key="5">
    <source>
        <dbReference type="Google" id="ProtNLM"/>
    </source>
</evidence>
<accession>A0A7J9FQ68</accession>
<feature type="domain" description="RNase H type-1" evidence="1">
    <location>
        <begin position="178"/>
        <end position="297"/>
    </location>
</feature>
<dbReference type="SUPFAM" id="SSF53098">
    <property type="entry name" value="Ribonuclease H-like"/>
    <property type="match status" value="1"/>
</dbReference>
<evidence type="ECO:0000313" key="4">
    <source>
        <dbReference type="Proteomes" id="UP000593568"/>
    </source>
</evidence>
<dbReference type="GO" id="GO:0003676">
    <property type="term" value="F:nucleic acid binding"/>
    <property type="evidence" value="ECO:0007669"/>
    <property type="project" value="InterPro"/>
</dbReference>
<gene>
    <name evidence="3" type="ORF">Gotri_028194</name>
</gene>
<dbReference type="Gene3D" id="3.30.420.10">
    <property type="entry name" value="Ribonuclease H-like superfamily/Ribonuclease H"/>
    <property type="match status" value="1"/>
</dbReference>
<dbReference type="InterPro" id="IPR002156">
    <property type="entry name" value="RNaseH_domain"/>
</dbReference>
<dbReference type="EMBL" id="JABEZW010225839">
    <property type="protein sequence ID" value="MBA0787447.1"/>
    <property type="molecule type" value="Genomic_DNA"/>
</dbReference>
<reference evidence="3 4" key="1">
    <citation type="journal article" date="2019" name="Genome Biol. Evol.">
        <title>Insights into the evolution of the New World diploid cottons (Gossypium, subgenus Houzingenia) based on genome sequencing.</title>
        <authorList>
            <person name="Grover C.E."/>
            <person name="Arick M.A. 2nd"/>
            <person name="Thrash A."/>
            <person name="Conover J.L."/>
            <person name="Sanders W.S."/>
            <person name="Peterson D.G."/>
            <person name="Frelichowski J.E."/>
            <person name="Scheffler J.A."/>
            <person name="Scheffler B.E."/>
            <person name="Wendel J.F."/>
        </authorList>
    </citation>
    <scope>NUCLEOTIDE SEQUENCE [LARGE SCALE GENOMIC DNA]</scope>
    <source>
        <strain evidence="3">8</strain>
        <tissue evidence="3">Leaf</tissue>
    </source>
</reference>
<dbReference type="AlphaFoldDB" id="A0A7J9FQ68"/>
<evidence type="ECO:0000259" key="1">
    <source>
        <dbReference type="Pfam" id="PF13456"/>
    </source>
</evidence>
<proteinExistence type="predicted"/>
<dbReference type="PANTHER" id="PTHR47723:SF24">
    <property type="entry name" value="RNASE H TYPE-1 DOMAIN-CONTAINING PROTEIN"/>
    <property type="match status" value="1"/>
</dbReference>
<dbReference type="InterPro" id="IPR012337">
    <property type="entry name" value="RNaseH-like_sf"/>
</dbReference>
<dbReference type="Pfam" id="PF13966">
    <property type="entry name" value="zf-RVT"/>
    <property type="match status" value="1"/>
</dbReference>
<dbReference type="PANTHER" id="PTHR47723">
    <property type="entry name" value="OS05G0353850 PROTEIN"/>
    <property type="match status" value="1"/>
</dbReference>
<dbReference type="Proteomes" id="UP000593568">
    <property type="component" value="Unassembled WGS sequence"/>
</dbReference>
<sequence>MAAGKFSMHESYKHLFCPILSNQLGDDEVIWKMKIPQKVRTFLWMLVRNKILTNEERARKGTSSFPFCEQCGKSIESAIHTVRDCDFTQLVWKSLLPRNAWNVFFNFHIGEWIHWNIMNKEMLNVDGGECSSTHELITSTLAWTKSCGYSAKMVHLACSSKTEQRWQRLDSGWVKIKLDGFVSKNNTKAAIGGAVQNSDGEWLTGFNMVTGMDEIFRIEAQVIIERMKLAWLKGYKQVEINCDNVMLTNTICNGFTSISNIAKVRLIHEWCNKDWKVKFRHILRGSNKVVDCLAKAAIRKLNQVVMFRVPPQYVIRLLEKDTHNYLYEGNTVFIHS</sequence>
<name>A0A7J9FQ68_9ROSI</name>
<comment type="caution">
    <text evidence="3">The sequence shown here is derived from an EMBL/GenBank/DDBJ whole genome shotgun (WGS) entry which is preliminary data.</text>
</comment>
<keyword evidence="4" id="KW-1185">Reference proteome</keyword>
<evidence type="ECO:0000313" key="3">
    <source>
        <dbReference type="EMBL" id="MBA0787447.1"/>
    </source>
</evidence>
<dbReference type="InterPro" id="IPR036397">
    <property type="entry name" value="RNaseH_sf"/>
</dbReference>
<dbReference type="CDD" id="cd06222">
    <property type="entry name" value="RNase_H_like"/>
    <property type="match status" value="1"/>
</dbReference>
<dbReference type="InterPro" id="IPR026960">
    <property type="entry name" value="RVT-Znf"/>
</dbReference>
<dbReference type="InterPro" id="IPR044730">
    <property type="entry name" value="RNase_H-like_dom_plant"/>
</dbReference>
<evidence type="ECO:0000259" key="2">
    <source>
        <dbReference type="Pfam" id="PF13966"/>
    </source>
</evidence>
<feature type="domain" description="Reverse transcriptase zinc-binding" evidence="2">
    <location>
        <begin position="6"/>
        <end position="92"/>
    </location>
</feature>